<feature type="compositionally biased region" description="Basic and acidic residues" evidence="1">
    <location>
        <begin position="128"/>
        <end position="137"/>
    </location>
</feature>
<feature type="compositionally biased region" description="Basic and acidic residues" evidence="1">
    <location>
        <begin position="1670"/>
        <end position="1680"/>
    </location>
</feature>
<feature type="region of interest" description="Disordered" evidence="1">
    <location>
        <begin position="381"/>
        <end position="564"/>
    </location>
</feature>
<feature type="region of interest" description="Disordered" evidence="1">
    <location>
        <begin position="1"/>
        <end position="258"/>
    </location>
</feature>
<dbReference type="Proteomes" id="UP001158576">
    <property type="component" value="Chromosome 2"/>
</dbReference>
<evidence type="ECO:0000313" key="3">
    <source>
        <dbReference type="Proteomes" id="UP001158576"/>
    </source>
</evidence>
<feature type="compositionally biased region" description="Low complexity" evidence="1">
    <location>
        <begin position="426"/>
        <end position="437"/>
    </location>
</feature>
<feature type="compositionally biased region" description="Polar residues" evidence="1">
    <location>
        <begin position="147"/>
        <end position="156"/>
    </location>
</feature>
<reference evidence="2 3" key="1">
    <citation type="submission" date="2021-04" db="EMBL/GenBank/DDBJ databases">
        <authorList>
            <person name="Bliznina A."/>
        </authorList>
    </citation>
    <scope>NUCLEOTIDE SEQUENCE [LARGE SCALE GENOMIC DNA]</scope>
</reference>
<protein>
    <submittedName>
        <fullName evidence="2">Oidioi.mRNA.OKI2018_I69.chr2.g4875.t1.cds</fullName>
    </submittedName>
</protein>
<feature type="compositionally biased region" description="Low complexity" evidence="1">
    <location>
        <begin position="462"/>
        <end position="473"/>
    </location>
</feature>
<evidence type="ECO:0000256" key="1">
    <source>
        <dbReference type="SAM" id="MobiDB-lite"/>
    </source>
</evidence>
<feature type="compositionally biased region" description="Low complexity" evidence="1">
    <location>
        <begin position="230"/>
        <end position="245"/>
    </location>
</feature>
<dbReference type="EMBL" id="OU015567">
    <property type="protein sequence ID" value="CAG5110476.1"/>
    <property type="molecule type" value="Genomic_DNA"/>
</dbReference>
<organism evidence="2 3">
    <name type="scientific">Oikopleura dioica</name>
    <name type="common">Tunicate</name>
    <dbReference type="NCBI Taxonomy" id="34765"/>
    <lineage>
        <taxon>Eukaryota</taxon>
        <taxon>Metazoa</taxon>
        <taxon>Chordata</taxon>
        <taxon>Tunicata</taxon>
        <taxon>Appendicularia</taxon>
        <taxon>Copelata</taxon>
        <taxon>Oikopleuridae</taxon>
        <taxon>Oikopleura</taxon>
    </lineage>
</organism>
<feature type="compositionally biased region" description="Low complexity" evidence="1">
    <location>
        <begin position="498"/>
        <end position="526"/>
    </location>
</feature>
<sequence>MSGDECAGEWKTSRSRKDKKKDENSLASDVVSSSTMTTKRGPDTNMKVLPKPPKSVNEKNIQPVKSRVLMESNVSSRHDSGSDNKDRQVPHKLSGGENKPVVRNPDKGETISSVLKRACADSQSPMRFDPDSPDYHRKFPPVASSIKGPSTTQRASDNMRVPQKVSSSKDAKPLKKKPSRSIAKSKKPSTIDSVDNKRCPQMPPRSKDGKVTKNKPRELADSASSRPLKTVSAGTTTAAASSTTRVSEKKKTHGAVSSVLIPKKKKTVAKNELIKLPPKKVSSNELPVYSNFPTVKESMKRVEMADKLQEKIDEAELDRTTKNKLFKKPKSKGSGSVASRAFSRVKSFGETVSATVSGAFKKKERKVAALADDGEIMDEIIYGPDIAPVDKTMKRRRNESSNASKRVVHKKERLKTPAPLRKNELSSSGQSVSSGSKRSPHSMKTSTSGQQPVGKVRDGQLSSSGQSVSSGSKRSPHSTKTSTRGQPPVAKARDGQLSSSGQSVSSGSKRSLNSTKTSTSGKSSIGKVRDSTTTTPAPSRKKKRNCIAVQSKKDSSVGQKPVDRLPPIIHHADISELLISSESEESVAPQNEDTDDLQGEDDEVFHQDVLDRHRTQRADYFEARRAVETELAEPSKKTCEFVKLPPVPCYNLKAMKWREFIAGKFSDITMYLSSPPQIIRFYSDGSKLMNFILREHDGYRLFAVKQVYFDHDDDIYYLILRCKRDKVYDVTKASRPFSPDGNYDPKSTWTENVHYISKDQKTISEWKFVESQNLLNADESKKKCDKTYKFAILDDSIVYQKSKNNTSLTIYQERTKEIGGLLYAIPRRRVTKPHCCKPLNEDNDMRPAVMGVMSDLAKMHYTVDVYREVETLCDTFNFNPPNGMRDFVTQIRNKIQYRNQKNWKTKSTVCPSVHLEHMKISFRSSPARVMKEVTVFDEEKHKEYLLGCFRHHVAIYWNEDCQVISADGTFKSAGLYTQYYLISLDFWVSDEKCASILCWHGYSNQRDEIFYERVFDKLFTDVKACGKKIGRVKLKIDMELAAKNGFKLAAAKHGVCVNSPVLSCNYHSWCNLRRFVSGHSGRKRLSNYHYKTMNHLMACKFVHPGIVINLIHKIGEHARFSWRNKLAITGKKKKNDDQSYYFPDGKTKSVDDFVDEIVEYWTLMFSGETLESYSWYNEVEKDKNFVVGFDMTTNSNEAKHSSINRMHMRYVVKRAKTITPYIENNSRWLKEHFTETSCGKFTYRNETTEELNSVNTIYCLVEWSKKIAMREDKTITPGDFDRFVSILRDLTIVKDVGGSLEEFVVPPPSLGNLFKPDATINPIPMEEFECFGPEDSVDTSQFAELIDEELINSVSHSVNDDAEIDLGPGFQEKLASSIANDRMTANSAADDFNPDVPSTSEKINDLFIPAVSAAKKKTRTSKTQITNSAVVSHDHIDDVPAISATKKLTCSQKSPETVPESTCVASSSSSTTFLSPLSRQMSEFSLASPDPYSSLVDAPIILARSVENDDSQLSKACSSIGASKTLAEECPTQDEICTDEHAAPVSSPMRMDSVLSHPFSDSPIEDVHPLGDDSERSYDSDSEGSLRDFIDQDEAVESDRSYNGNSGDECGESEYESDEYFEDGDEYDDSNHGEGDEYANDAELNERHESHDPIESNNRNNEGDSDAEREEMPDSYRDSEVYDSDESDYEDYPPRKSVAVVVSDSSDEQLQDDAGSNKRHECNDSTQANNLSDEGDNHSEGDEILGGYRDSEVYVSGESDYEDDSPRKSDAVSDSSDEPLQYDGQSFATDDDYEEYVYDYKSGEQSLSDDE</sequence>
<feature type="compositionally biased region" description="Basic and acidic residues" evidence="1">
    <location>
        <begin position="76"/>
        <end position="89"/>
    </location>
</feature>
<proteinExistence type="predicted"/>
<feature type="compositionally biased region" description="Polar residues" evidence="1">
    <location>
        <begin position="25"/>
        <end position="38"/>
    </location>
</feature>
<feature type="compositionally biased region" description="Basic and acidic residues" evidence="1">
    <location>
        <begin position="1565"/>
        <end position="1590"/>
    </location>
</feature>
<feature type="compositionally biased region" description="Polar residues" evidence="1">
    <location>
        <begin position="442"/>
        <end position="451"/>
    </location>
</feature>
<feature type="compositionally biased region" description="Basic and acidic residues" evidence="1">
    <location>
        <begin position="205"/>
        <end position="220"/>
    </location>
</feature>
<gene>
    <name evidence="2" type="ORF">OKIOD_LOCUS13640</name>
</gene>
<feature type="compositionally biased region" description="Basic residues" evidence="1">
    <location>
        <begin position="174"/>
        <end position="187"/>
    </location>
</feature>
<name>A0ABN7T2Z5_OIKDI</name>
<accession>A0ABN7T2Z5</accession>
<evidence type="ECO:0000313" key="2">
    <source>
        <dbReference type="EMBL" id="CAG5110476.1"/>
    </source>
</evidence>
<feature type="compositionally biased region" description="Acidic residues" evidence="1">
    <location>
        <begin position="1609"/>
        <end position="1628"/>
    </location>
</feature>
<feature type="region of interest" description="Disordered" evidence="1">
    <location>
        <begin position="1548"/>
        <end position="1793"/>
    </location>
</feature>
<feature type="compositionally biased region" description="Acidic residues" evidence="1">
    <location>
        <begin position="1681"/>
        <end position="1691"/>
    </location>
</feature>
<keyword evidence="3" id="KW-1185">Reference proteome</keyword>
<feature type="compositionally biased region" description="Basic and acidic residues" evidence="1">
    <location>
        <begin position="1644"/>
        <end position="1654"/>
    </location>
</feature>